<dbReference type="PANTHER" id="PTHR37984">
    <property type="entry name" value="PROTEIN CBG26694"/>
    <property type="match status" value="1"/>
</dbReference>
<evidence type="ECO:0000259" key="1">
    <source>
        <dbReference type="Pfam" id="PF00078"/>
    </source>
</evidence>
<dbReference type="GO" id="GO:0003964">
    <property type="term" value="F:RNA-directed DNA polymerase activity"/>
    <property type="evidence" value="ECO:0007669"/>
    <property type="project" value="UniProtKB-KW"/>
</dbReference>
<reference evidence="2 3" key="1">
    <citation type="journal article" date="2024" name="BMC Genomics">
        <title>De novo assembly and annotation of Popillia japonica's genome with initial clues to its potential as an invasive pest.</title>
        <authorList>
            <person name="Cucini C."/>
            <person name="Boschi S."/>
            <person name="Funari R."/>
            <person name="Cardaioli E."/>
            <person name="Iannotti N."/>
            <person name="Marturano G."/>
            <person name="Paoli F."/>
            <person name="Bruttini M."/>
            <person name="Carapelli A."/>
            <person name="Frati F."/>
            <person name="Nardi F."/>
        </authorList>
    </citation>
    <scope>NUCLEOTIDE SEQUENCE [LARGE SCALE GENOMIC DNA]</scope>
    <source>
        <strain evidence="2">DMR45628</strain>
    </source>
</reference>
<dbReference type="InterPro" id="IPR000477">
    <property type="entry name" value="RT_dom"/>
</dbReference>
<name>A0AAW1N273_POPJA</name>
<dbReference type="PANTHER" id="PTHR37984:SF9">
    <property type="entry name" value="INTEGRASE CATALYTIC DOMAIN-CONTAINING PROTEIN"/>
    <property type="match status" value="1"/>
</dbReference>
<keyword evidence="2" id="KW-0808">Transferase</keyword>
<sequence length="505" mass="57721">MQKIRSCSNHTVKDCRSDKSKLNCTECKKSGHVAKVCIGTLLGGKSKSTQKATNSVQEETINSVQRETALKENGVFQIIDIYQNRPLDKDRERFYAQVNVEGKLIQFEIDSGSGYTFLPRNQYAKLQFNGPLEPATIRFRSYTRDVFVPDGKITVNAELNGNTIKDDIYIVPKDYDAILGRVWIRKLYINLLHIDQQNQRPSMESNAVSNINEVDEIITQYADIFEEKIGCVPNYKVNLKLREKAKPIFHREREIPYALFSRVEKELDSLEEAGIMTKTDTSDWGSPLVVIPKADGGVRLCVDYKVGINERLMDAHYPIRKTNLHNSRYFCRLDLYKAYLHLQVDDQSSEIQTISTHRGTYKMNRLSFGIKTAPSEFNRIIDQVLRDVQKTEKYFDDIVVHGSTKEECEENLVKCLDQLRKFDLHLNRRKCNAIKLATRVFSKSFSDAIKLAISTGRVTCATPKATALFLLKINNIFDTNSKTINGSNDCKYALSDRHPLVAETT</sequence>
<dbReference type="EMBL" id="JASPKY010000024">
    <property type="protein sequence ID" value="KAK9752035.1"/>
    <property type="molecule type" value="Genomic_DNA"/>
</dbReference>
<dbReference type="InterPro" id="IPR021109">
    <property type="entry name" value="Peptidase_aspartic_dom_sf"/>
</dbReference>
<dbReference type="Gene3D" id="2.40.70.10">
    <property type="entry name" value="Acid Proteases"/>
    <property type="match status" value="1"/>
</dbReference>
<organism evidence="2 3">
    <name type="scientific">Popillia japonica</name>
    <name type="common">Japanese beetle</name>
    <dbReference type="NCBI Taxonomy" id="7064"/>
    <lineage>
        <taxon>Eukaryota</taxon>
        <taxon>Metazoa</taxon>
        <taxon>Ecdysozoa</taxon>
        <taxon>Arthropoda</taxon>
        <taxon>Hexapoda</taxon>
        <taxon>Insecta</taxon>
        <taxon>Pterygota</taxon>
        <taxon>Neoptera</taxon>
        <taxon>Endopterygota</taxon>
        <taxon>Coleoptera</taxon>
        <taxon>Polyphaga</taxon>
        <taxon>Scarabaeiformia</taxon>
        <taxon>Scarabaeidae</taxon>
        <taxon>Rutelinae</taxon>
        <taxon>Popillia</taxon>
    </lineage>
</organism>
<dbReference type="Gene3D" id="3.30.70.270">
    <property type="match status" value="1"/>
</dbReference>
<feature type="domain" description="Reverse transcriptase" evidence="1">
    <location>
        <begin position="312"/>
        <end position="434"/>
    </location>
</feature>
<proteinExistence type="predicted"/>
<dbReference type="CDD" id="cd01647">
    <property type="entry name" value="RT_LTR"/>
    <property type="match status" value="1"/>
</dbReference>
<evidence type="ECO:0000313" key="2">
    <source>
        <dbReference type="EMBL" id="KAK9752035.1"/>
    </source>
</evidence>
<protein>
    <submittedName>
        <fullName evidence="2">Reverse transcriptase (RNA-dependent DNA polymerase)</fullName>
    </submittedName>
</protein>
<dbReference type="InterPro" id="IPR043502">
    <property type="entry name" value="DNA/RNA_pol_sf"/>
</dbReference>
<evidence type="ECO:0000313" key="3">
    <source>
        <dbReference type="Proteomes" id="UP001458880"/>
    </source>
</evidence>
<dbReference type="Gene3D" id="3.10.10.10">
    <property type="entry name" value="HIV Type 1 Reverse Transcriptase, subunit A, domain 1"/>
    <property type="match status" value="1"/>
</dbReference>
<dbReference type="Pfam" id="PF00078">
    <property type="entry name" value="RVT_1"/>
    <property type="match status" value="1"/>
</dbReference>
<gene>
    <name evidence="2" type="ORF">QE152_g4568</name>
</gene>
<comment type="caution">
    <text evidence="2">The sequence shown here is derived from an EMBL/GenBank/DDBJ whole genome shotgun (WGS) entry which is preliminary data.</text>
</comment>
<keyword evidence="2" id="KW-0548">Nucleotidyltransferase</keyword>
<dbReference type="AlphaFoldDB" id="A0AAW1N273"/>
<dbReference type="Proteomes" id="UP001458880">
    <property type="component" value="Unassembled WGS sequence"/>
</dbReference>
<keyword evidence="2" id="KW-0695">RNA-directed DNA polymerase</keyword>
<dbReference type="SUPFAM" id="SSF56672">
    <property type="entry name" value="DNA/RNA polymerases"/>
    <property type="match status" value="1"/>
</dbReference>
<dbReference type="SUPFAM" id="SSF50630">
    <property type="entry name" value="Acid proteases"/>
    <property type="match status" value="1"/>
</dbReference>
<accession>A0AAW1N273</accession>
<keyword evidence="3" id="KW-1185">Reference proteome</keyword>
<dbReference type="InterPro" id="IPR043128">
    <property type="entry name" value="Rev_trsase/Diguanyl_cyclase"/>
</dbReference>
<dbReference type="InterPro" id="IPR050951">
    <property type="entry name" value="Retrovirus_Pol_polyprotein"/>
</dbReference>